<evidence type="ECO:0000313" key="1">
    <source>
        <dbReference type="EMBL" id="SMG40242.1"/>
    </source>
</evidence>
<dbReference type="EMBL" id="FXBB01000027">
    <property type="protein sequence ID" value="SMG40242.1"/>
    <property type="molecule type" value="Genomic_DNA"/>
</dbReference>
<gene>
    <name evidence="1" type="ORF">SAMN06275492_12728</name>
</gene>
<keyword evidence="2" id="KW-1185">Reference proteome</keyword>
<dbReference type="GO" id="GO:0046872">
    <property type="term" value="F:metal ion binding"/>
    <property type="evidence" value="ECO:0007669"/>
    <property type="project" value="UniProtKB-KW"/>
</dbReference>
<dbReference type="RefSeq" id="WP_085545156.1">
    <property type="nucleotide sequence ID" value="NZ_FXBB01000027.1"/>
</dbReference>
<sequence>MKSSRGSVLTAASLCVAVALICFVSARSFLAMRQPDPVAPAQGFERYLLSHWFPALEGSPGDTDVYIQDSGVPGGTVFIMGGTHPNEPSGYMAAIIYLERAKVTKGRLIVMPFANLTAMGHNSPQEASPQYFSLDVDGGTRWFRYGSRATNPVYQWPAPDIYIHAQSGQKLDGGSKSNLNRAYPGVPDDSLTQQVAYGVIQMLNKEKVDLAFDLHEASPEYPVVNAIVAHDRAMELAAMVSMELEMEGIPMRLEPSPVNFRGLSHREWGDHTGAMAILMETGNPSQGRLRGRTDEALALTGKDKAYLKAAALGRLFIPYEGDQTLDLRTARHVASMKMFMDMLGDVKEGGDVEVEGIPSFDDMMERGIGAFLSPVEDDRFDGK</sequence>
<accession>A0A1X7KH57</accession>
<protein>
    <submittedName>
        <fullName evidence="1">Succinylglutamate desuccinylase / Aspartoacylase family protein</fullName>
    </submittedName>
</protein>
<name>A0A1X7KH57_9BACT</name>
<organism evidence="1 2">
    <name type="scientific">Dethiosulfovibrio salsuginis</name>
    <dbReference type="NCBI Taxonomy" id="561720"/>
    <lineage>
        <taxon>Bacteria</taxon>
        <taxon>Thermotogati</taxon>
        <taxon>Synergistota</taxon>
        <taxon>Synergistia</taxon>
        <taxon>Synergistales</taxon>
        <taxon>Dethiosulfovibrionaceae</taxon>
        <taxon>Dethiosulfovibrio</taxon>
    </lineage>
</organism>
<evidence type="ECO:0000313" key="2">
    <source>
        <dbReference type="Proteomes" id="UP000193355"/>
    </source>
</evidence>
<dbReference type="SUPFAM" id="SSF53187">
    <property type="entry name" value="Zn-dependent exopeptidases"/>
    <property type="match status" value="1"/>
</dbReference>
<dbReference type="AlphaFoldDB" id="A0A1X7KH57"/>
<dbReference type="Gene3D" id="3.40.630.10">
    <property type="entry name" value="Zn peptidases"/>
    <property type="match status" value="2"/>
</dbReference>
<dbReference type="GO" id="GO:0016788">
    <property type="term" value="F:hydrolase activity, acting on ester bonds"/>
    <property type="evidence" value="ECO:0007669"/>
    <property type="project" value="InterPro"/>
</dbReference>
<proteinExistence type="predicted"/>
<reference evidence="2" key="1">
    <citation type="submission" date="2017-04" db="EMBL/GenBank/DDBJ databases">
        <authorList>
            <person name="Varghese N."/>
            <person name="Submissions S."/>
        </authorList>
    </citation>
    <scope>NUCLEOTIDE SEQUENCE [LARGE SCALE GENOMIC DNA]</scope>
    <source>
        <strain evidence="2">USBA 82</strain>
    </source>
</reference>
<dbReference type="STRING" id="561720.SAMN06275492_12728"/>
<dbReference type="Proteomes" id="UP000193355">
    <property type="component" value="Unassembled WGS sequence"/>
</dbReference>
<dbReference type="OrthoDB" id="9782876at2"/>